<evidence type="ECO:0000313" key="7">
    <source>
        <dbReference type="EMBL" id="MCC2127543.1"/>
    </source>
</evidence>
<evidence type="ECO:0000256" key="2">
    <source>
        <dbReference type="ARBA" id="ARBA00022553"/>
    </source>
</evidence>
<keyword evidence="3" id="KW-0285">Flavoprotein</keyword>
<name>A0AAE3AAR7_9FIRM</name>
<dbReference type="AlphaFoldDB" id="A0AAE3AAR7"/>
<dbReference type="Gene3D" id="3.90.1010.20">
    <property type="match status" value="1"/>
</dbReference>
<dbReference type="GO" id="GO:0009055">
    <property type="term" value="F:electron transfer activity"/>
    <property type="evidence" value="ECO:0007669"/>
    <property type="project" value="InterPro"/>
</dbReference>
<dbReference type="PANTHER" id="PTHR36118:SF1">
    <property type="entry name" value="ION-TRANSLOCATING OXIDOREDUCTASE COMPLEX SUBUNIT G"/>
    <property type="match status" value="1"/>
</dbReference>
<dbReference type="GO" id="GO:0005886">
    <property type="term" value="C:plasma membrane"/>
    <property type="evidence" value="ECO:0007669"/>
    <property type="project" value="InterPro"/>
</dbReference>
<organism evidence="7 8">
    <name type="scientific">Hominiventricola filiformis</name>
    <dbReference type="NCBI Taxonomy" id="2885352"/>
    <lineage>
        <taxon>Bacteria</taxon>
        <taxon>Bacillati</taxon>
        <taxon>Bacillota</taxon>
        <taxon>Clostridia</taxon>
        <taxon>Lachnospirales</taxon>
        <taxon>Lachnospiraceae</taxon>
        <taxon>Hominiventricola</taxon>
    </lineage>
</organism>
<gene>
    <name evidence="7" type="ORF">LKD36_15415</name>
</gene>
<keyword evidence="2" id="KW-0597">Phosphoprotein</keyword>
<evidence type="ECO:0000256" key="3">
    <source>
        <dbReference type="ARBA" id="ARBA00022630"/>
    </source>
</evidence>
<dbReference type="InterPro" id="IPR010209">
    <property type="entry name" value="Ion_transpt_RnfG/RsxG"/>
</dbReference>
<reference evidence="7 8" key="1">
    <citation type="submission" date="2021-10" db="EMBL/GenBank/DDBJ databases">
        <title>Anaerobic single-cell dispensing facilitates the cultivation of human gut bacteria.</title>
        <authorList>
            <person name="Afrizal A."/>
        </authorList>
    </citation>
    <scope>NUCLEOTIDE SEQUENCE [LARGE SCALE GENOMIC DNA]</scope>
    <source>
        <strain evidence="7 8">CLA-AA-H276</strain>
    </source>
</reference>
<accession>A0AAE3AAR7</accession>
<dbReference type="Proteomes" id="UP001198220">
    <property type="component" value="Unassembled WGS sequence"/>
</dbReference>
<dbReference type="GO" id="GO:0022900">
    <property type="term" value="P:electron transport chain"/>
    <property type="evidence" value="ECO:0007669"/>
    <property type="project" value="InterPro"/>
</dbReference>
<evidence type="ECO:0000259" key="6">
    <source>
        <dbReference type="SMART" id="SM00900"/>
    </source>
</evidence>
<keyword evidence="5" id="KW-0249">Electron transport</keyword>
<dbReference type="GO" id="GO:0010181">
    <property type="term" value="F:FMN binding"/>
    <property type="evidence" value="ECO:0007669"/>
    <property type="project" value="InterPro"/>
</dbReference>
<comment type="caution">
    <text evidence="7">The sequence shown here is derived from an EMBL/GenBank/DDBJ whole genome shotgun (WGS) entry which is preliminary data.</text>
</comment>
<proteinExistence type="predicted"/>
<dbReference type="EMBL" id="JAJEPS010000023">
    <property type="protein sequence ID" value="MCC2127543.1"/>
    <property type="molecule type" value="Genomic_DNA"/>
</dbReference>
<dbReference type="Pfam" id="PF04205">
    <property type="entry name" value="FMN_bind"/>
    <property type="match status" value="1"/>
</dbReference>
<sequence length="118" mass="11773">MVVGKDASGNVAGYVISVTSSDGYAGNISLSVGISADGTINGIAFTELNETAGMGMKCADAEFKDQFNGVNTDKFTLNKAGGSTADNEIDSVSGASTSSGAVVNAVNAAIDFYTANAK</sequence>
<protein>
    <submittedName>
        <fullName evidence="7">FMN-binding protein</fullName>
    </submittedName>
</protein>
<dbReference type="PANTHER" id="PTHR36118">
    <property type="entry name" value="ION-TRANSLOCATING OXIDOREDUCTASE COMPLEX SUBUNIT G"/>
    <property type="match status" value="1"/>
</dbReference>
<feature type="domain" description="FMN-binding" evidence="6">
    <location>
        <begin position="23"/>
        <end position="113"/>
    </location>
</feature>
<evidence type="ECO:0000256" key="1">
    <source>
        <dbReference type="ARBA" id="ARBA00022448"/>
    </source>
</evidence>
<evidence type="ECO:0000256" key="4">
    <source>
        <dbReference type="ARBA" id="ARBA00022643"/>
    </source>
</evidence>
<evidence type="ECO:0000313" key="8">
    <source>
        <dbReference type="Proteomes" id="UP001198220"/>
    </source>
</evidence>
<keyword evidence="1" id="KW-0813">Transport</keyword>
<keyword evidence="8" id="KW-1185">Reference proteome</keyword>
<evidence type="ECO:0000256" key="5">
    <source>
        <dbReference type="ARBA" id="ARBA00022982"/>
    </source>
</evidence>
<keyword evidence="4" id="KW-0288">FMN</keyword>
<dbReference type="InterPro" id="IPR007329">
    <property type="entry name" value="FMN-bd"/>
</dbReference>
<dbReference type="SMART" id="SM00900">
    <property type="entry name" value="FMN_bind"/>
    <property type="match status" value="1"/>
</dbReference>